<feature type="non-terminal residue" evidence="1">
    <location>
        <position position="27"/>
    </location>
</feature>
<evidence type="ECO:0000313" key="1">
    <source>
        <dbReference type="EMBL" id="OMP08740.1"/>
    </source>
</evidence>
<sequence>TTFLTKASSRRFLAERKSKDENEHLLL</sequence>
<reference evidence="1 2" key="1">
    <citation type="submission" date="2013-09" db="EMBL/GenBank/DDBJ databases">
        <title>Corchorus capsularis genome sequencing.</title>
        <authorList>
            <person name="Alam M."/>
            <person name="Haque M.S."/>
            <person name="Islam M.S."/>
            <person name="Emdad E.M."/>
            <person name="Islam M.M."/>
            <person name="Ahmed B."/>
            <person name="Halim A."/>
            <person name="Hossen Q.M.M."/>
            <person name="Hossain M.Z."/>
            <person name="Ahmed R."/>
            <person name="Khan M.M."/>
            <person name="Islam R."/>
            <person name="Rashid M.M."/>
            <person name="Khan S.A."/>
            <person name="Rahman M.S."/>
            <person name="Alam M."/>
        </authorList>
    </citation>
    <scope>NUCLEOTIDE SEQUENCE [LARGE SCALE GENOMIC DNA]</scope>
    <source>
        <strain evidence="2">cv. CVL-1</strain>
        <tissue evidence="1">Whole seedling</tissue>
    </source>
</reference>
<protein>
    <submittedName>
        <fullName evidence="1">Uncharacterized protein</fullName>
    </submittedName>
</protein>
<evidence type="ECO:0000313" key="2">
    <source>
        <dbReference type="Proteomes" id="UP000188268"/>
    </source>
</evidence>
<dbReference type="EMBL" id="AWWV01003615">
    <property type="protein sequence ID" value="OMP08740.1"/>
    <property type="molecule type" value="Genomic_DNA"/>
</dbReference>
<proteinExistence type="predicted"/>
<name>A0A1R3KNT5_COCAP</name>
<feature type="non-terminal residue" evidence="1">
    <location>
        <position position="1"/>
    </location>
</feature>
<accession>A0A1R3KNT5</accession>
<dbReference type="Proteomes" id="UP000188268">
    <property type="component" value="Unassembled WGS sequence"/>
</dbReference>
<organism evidence="1 2">
    <name type="scientific">Corchorus capsularis</name>
    <name type="common">Jute</name>
    <dbReference type="NCBI Taxonomy" id="210143"/>
    <lineage>
        <taxon>Eukaryota</taxon>
        <taxon>Viridiplantae</taxon>
        <taxon>Streptophyta</taxon>
        <taxon>Embryophyta</taxon>
        <taxon>Tracheophyta</taxon>
        <taxon>Spermatophyta</taxon>
        <taxon>Magnoliopsida</taxon>
        <taxon>eudicotyledons</taxon>
        <taxon>Gunneridae</taxon>
        <taxon>Pentapetalae</taxon>
        <taxon>rosids</taxon>
        <taxon>malvids</taxon>
        <taxon>Malvales</taxon>
        <taxon>Malvaceae</taxon>
        <taxon>Grewioideae</taxon>
        <taxon>Apeibeae</taxon>
        <taxon>Corchorus</taxon>
    </lineage>
</organism>
<gene>
    <name evidence="1" type="ORF">CCACVL1_01096</name>
</gene>
<dbReference type="Gramene" id="OMP08740">
    <property type="protein sequence ID" value="OMP08740"/>
    <property type="gene ID" value="CCACVL1_01096"/>
</dbReference>
<dbReference type="AlphaFoldDB" id="A0A1R3KNT5"/>
<comment type="caution">
    <text evidence="1">The sequence shown here is derived from an EMBL/GenBank/DDBJ whole genome shotgun (WGS) entry which is preliminary data.</text>
</comment>
<keyword evidence="2" id="KW-1185">Reference proteome</keyword>